<evidence type="ECO:0000313" key="1">
    <source>
        <dbReference type="EMBL" id="KAG5587144.1"/>
    </source>
</evidence>
<name>A0A9J5XJI0_SOLCO</name>
<protein>
    <submittedName>
        <fullName evidence="1">Uncharacterized protein</fullName>
    </submittedName>
</protein>
<gene>
    <name evidence="1" type="ORF">H5410_047578</name>
</gene>
<sequence length="105" mass="11787">MMNCLILGSHYTDITQERVCLVYALMTPTKLNIDVVLKSAMRKARVHKGYRYTFGGLITRLCCTGGVPEESLDYMEQLFLVLVVITKTKEPDNEFGLTLTIAPSP</sequence>
<dbReference type="AlphaFoldDB" id="A0A9J5XJI0"/>
<dbReference type="Proteomes" id="UP000824120">
    <property type="component" value="Chromosome 9"/>
</dbReference>
<dbReference type="EMBL" id="JACXVP010000009">
    <property type="protein sequence ID" value="KAG5587144.1"/>
    <property type="molecule type" value="Genomic_DNA"/>
</dbReference>
<evidence type="ECO:0000313" key="2">
    <source>
        <dbReference type="Proteomes" id="UP000824120"/>
    </source>
</evidence>
<keyword evidence="2" id="KW-1185">Reference proteome</keyword>
<proteinExistence type="predicted"/>
<organism evidence="1 2">
    <name type="scientific">Solanum commersonii</name>
    <name type="common">Commerson's wild potato</name>
    <name type="synonym">Commerson's nightshade</name>
    <dbReference type="NCBI Taxonomy" id="4109"/>
    <lineage>
        <taxon>Eukaryota</taxon>
        <taxon>Viridiplantae</taxon>
        <taxon>Streptophyta</taxon>
        <taxon>Embryophyta</taxon>
        <taxon>Tracheophyta</taxon>
        <taxon>Spermatophyta</taxon>
        <taxon>Magnoliopsida</taxon>
        <taxon>eudicotyledons</taxon>
        <taxon>Gunneridae</taxon>
        <taxon>Pentapetalae</taxon>
        <taxon>asterids</taxon>
        <taxon>lamiids</taxon>
        <taxon>Solanales</taxon>
        <taxon>Solanaceae</taxon>
        <taxon>Solanoideae</taxon>
        <taxon>Solaneae</taxon>
        <taxon>Solanum</taxon>
    </lineage>
</organism>
<reference evidence="1 2" key="1">
    <citation type="submission" date="2020-09" db="EMBL/GenBank/DDBJ databases">
        <title>De no assembly of potato wild relative species, Solanum commersonii.</title>
        <authorList>
            <person name="Cho K."/>
        </authorList>
    </citation>
    <scope>NUCLEOTIDE SEQUENCE [LARGE SCALE GENOMIC DNA]</scope>
    <source>
        <strain evidence="1">LZ3.2</strain>
        <tissue evidence="1">Leaf</tissue>
    </source>
</reference>
<comment type="caution">
    <text evidence="1">The sequence shown here is derived from an EMBL/GenBank/DDBJ whole genome shotgun (WGS) entry which is preliminary data.</text>
</comment>
<dbReference type="OrthoDB" id="10520411at2759"/>
<accession>A0A9J5XJI0</accession>